<proteinExistence type="predicted"/>
<evidence type="ECO:0000313" key="1">
    <source>
        <dbReference type="EMBL" id="CAB5380414.1"/>
    </source>
</evidence>
<evidence type="ECO:0000313" key="2">
    <source>
        <dbReference type="Proteomes" id="UP000684084"/>
    </source>
</evidence>
<organism evidence="1 2">
    <name type="scientific">Rhizophagus irregularis</name>
    <dbReference type="NCBI Taxonomy" id="588596"/>
    <lineage>
        <taxon>Eukaryota</taxon>
        <taxon>Fungi</taxon>
        <taxon>Fungi incertae sedis</taxon>
        <taxon>Mucoromycota</taxon>
        <taxon>Glomeromycotina</taxon>
        <taxon>Glomeromycetes</taxon>
        <taxon>Glomerales</taxon>
        <taxon>Glomeraceae</taxon>
        <taxon>Rhizophagus</taxon>
    </lineage>
</organism>
<protein>
    <submittedName>
        <fullName evidence="1">Uncharacterized protein</fullName>
    </submittedName>
</protein>
<dbReference type="Proteomes" id="UP000684084">
    <property type="component" value="Unassembled WGS sequence"/>
</dbReference>
<dbReference type="AlphaFoldDB" id="A0A915ZKW5"/>
<accession>A0A915ZKW5</accession>
<comment type="caution">
    <text evidence="1">The sequence shown here is derived from an EMBL/GenBank/DDBJ whole genome shotgun (WGS) entry which is preliminary data.</text>
</comment>
<dbReference type="OrthoDB" id="10268611at2759"/>
<gene>
    <name evidence="1" type="ORF">CHRIB12_LOCUS17079</name>
</gene>
<sequence length="95" mass="11043">MIFIISPKSLPRKNPVETKKHSQKSAPPTLSFFCPFVLNKKEIGNYWDCRIQLFINSEYPCPDTVWESGYLKLDSKDFIGKSLCKILRSFVNKIK</sequence>
<name>A0A915ZKW5_9GLOM</name>
<dbReference type="EMBL" id="CAGKOT010000042">
    <property type="protein sequence ID" value="CAB5380414.1"/>
    <property type="molecule type" value="Genomic_DNA"/>
</dbReference>
<reference evidence="1" key="1">
    <citation type="submission" date="2020-05" db="EMBL/GenBank/DDBJ databases">
        <authorList>
            <person name="Rincon C."/>
            <person name="Sanders R I."/>
            <person name="Robbins C."/>
            <person name="Chaturvedi A."/>
        </authorList>
    </citation>
    <scope>NUCLEOTIDE SEQUENCE</scope>
    <source>
        <strain evidence="1">CHB12</strain>
    </source>
</reference>